<dbReference type="EMBL" id="JACOFX010000010">
    <property type="protein sequence ID" value="MBC3909537.1"/>
    <property type="molecule type" value="Genomic_DNA"/>
</dbReference>
<keyword evidence="3" id="KW-1185">Reference proteome</keyword>
<reference evidence="2 3" key="1">
    <citation type="submission" date="2020-08" db="EMBL/GenBank/DDBJ databases">
        <title>Novel species isolated from subtropical streams in China.</title>
        <authorList>
            <person name="Lu H."/>
        </authorList>
    </citation>
    <scope>NUCLEOTIDE SEQUENCE [LARGE SCALE GENOMIC DNA]</scope>
    <source>
        <strain evidence="2 3">NL8W</strain>
    </source>
</reference>
<comment type="caution">
    <text evidence="2">The sequence shown here is derived from an EMBL/GenBank/DDBJ whole genome shotgun (WGS) entry which is preliminary data.</text>
</comment>
<gene>
    <name evidence="2" type="ORF">H8L47_18400</name>
</gene>
<proteinExistence type="predicted"/>
<dbReference type="Pfam" id="PF13490">
    <property type="entry name" value="zf-HC2"/>
    <property type="match status" value="1"/>
</dbReference>
<evidence type="ECO:0000313" key="2">
    <source>
        <dbReference type="EMBL" id="MBC3909537.1"/>
    </source>
</evidence>
<dbReference type="InterPro" id="IPR027383">
    <property type="entry name" value="Znf_put"/>
</dbReference>
<accession>A0ABR6ZCR2</accession>
<name>A0ABR6ZCR2_9BURK</name>
<sequence length="76" mass="8412">MSVFIVCKQAHQLISEGLDRPLSLSERTQLKMHLAICRSCTGFDGQMSFLRKAMKKTASEGLPAEADNIGREDSVK</sequence>
<evidence type="ECO:0000313" key="3">
    <source>
        <dbReference type="Proteomes" id="UP000646911"/>
    </source>
</evidence>
<dbReference type="Proteomes" id="UP000646911">
    <property type="component" value="Unassembled WGS sequence"/>
</dbReference>
<organism evidence="2 3">
    <name type="scientific">Undibacterium umbellatum</name>
    <dbReference type="NCBI Taxonomy" id="2762300"/>
    <lineage>
        <taxon>Bacteria</taxon>
        <taxon>Pseudomonadati</taxon>
        <taxon>Pseudomonadota</taxon>
        <taxon>Betaproteobacteria</taxon>
        <taxon>Burkholderiales</taxon>
        <taxon>Oxalobacteraceae</taxon>
        <taxon>Undibacterium</taxon>
    </lineage>
</organism>
<dbReference type="RefSeq" id="WP_186955060.1">
    <property type="nucleotide sequence ID" value="NZ_JACOFX010000010.1"/>
</dbReference>
<feature type="domain" description="Putative zinc-finger" evidence="1">
    <location>
        <begin position="7"/>
        <end position="40"/>
    </location>
</feature>
<evidence type="ECO:0000259" key="1">
    <source>
        <dbReference type="Pfam" id="PF13490"/>
    </source>
</evidence>
<protein>
    <submittedName>
        <fullName evidence="2">Zf-HC2 domain-containing protein</fullName>
    </submittedName>
</protein>